<dbReference type="EMBL" id="JALJOV010000110">
    <property type="protein sequence ID" value="KAK9867096.1"/>
    <property type="molecule type" value="Genomic_DNA"/>
</dbReference>
<name>A0AAW1TDH6_9CHLO</name>
<dbReference type="Proteomes" id="UP001485043">
    <property type="component" value="Unassembled WGS sequence"/>
</dbReference>
<protein>
    <submittedName>
        <fullName evidence="1">Uncharacterized protein</fullName>
    </submittedName>
</protein>
<reference evidence="1 2" key="1">
    <citation type="journal article" date="2024" name="Nat. Commun.">
        <title>Phylogenomics reveals the evolutionary origins of lichenization in chlorophyte algae.</title>
        <authorList>
            <person name="Puginier C."/>
            <person name="Libourel C."/>
            <person name="Otte J."/>
            <person name="Skaloud P."/>
            <person name="Haon M."/>
            <person name="Grisel S."/>
            <person name="Petersen M."/>
            <person name="Berrin J.G."/>
            <person name="Delaux P.M."/>
            <person name="Dal Grande F."/>
            <person name="Keller J."/>
        </authorList>
    </citation>
    <scope>NUCLEOTIDE SEQUENCE [LARGE SCALE GENOMIC DNA]</scope>
    <source>
        <strain evidence="1 2">SAG 2523</strain>
    </source>
</reference>
<evidence type="ECO:0000313" key="2">
    <source>
        <dbReference type="Proteomes" id="UP001485043"/>
    </source>
</evidence>
<evidence type="ECO:0000313" key="1">
    <source>
        <dbReference type="EMBL" id="KAK9867096.1"/>
    </source>
</evidence>
<dbReference type="AlphaFoldDB" id="A0AAW1TDH6"/>
<accession>A0AAW1TDH6</accession>
<sequence length="74" mass="8044">MSRFWVLVASQAEPIESLLEAPARSAWRKYARRHMPVSSAAAPRDLHAALHQSAACQPRLVVTAHLLSCPALGS</sequence>
<comment type="caution">
    <text evidence="1">The sequence shown here is derived from an EMBL/GenBank/DDBJ whole genome shotgun (WGS) entry which is preliminary data.</text>
</comment>
<organism evidence="1 2">
    <name type="scientific">Apatococcus fuscideae</name>
    <dbReference type="NCBI Taxonomy" id="2026836"/>
    <lineage>
        <taxon>Eukaryota</taxon>
        <taxon>Viridiplantae</taxon>
        <taxon>Chlorophyta</taxon>
        <taxon>core chlorophytes</taxon>
        <taxon>Trebouxiophyceae</taxon>
        <taxon>Chlorellales</taxon>
        <taxon>Chlorellaceae</taxon>
        <taxon>Apatococcus</taxon>
    </lineage>
</organism>
<proteinExistence type="predicted"/>
<keyword evidence="2" id="KW-1185">Reference proteome</keyword>
<gene>
    <name evidence="1" type="ORF">WJX84_005838</name>
</gene>